<dbReference type="OrthoDB" id="3650366at2759"/>
<evidence type="ECO:0000313" key="2">
    <source>
        <dbReference type="Proteomes" id="UP000053593"/>
    </source>
</evidence>
<name>A0A0D0CFU9_9AGAR</name>
<evidence type="ECO:0000313" key="1">
    <source>
        <dbReference type="EMBL" id="KIK53833.1"/>
    </source>
</evidence>
<dbReference type="Proteomes" id="UP000053593">
    <property type="component" value="Unassembled WGS sequence"/>
</dbReference>
<dbReference type="InterPro" id="IPR027417">
    <property type="entry name" value="P-loop_NTPase"/>
</dbReference>
<proteinExistence type="predicted"/>
<protein>
    <submittedName>
        <fullName evidence="1">Uncharacterized protein</fullName>
    </submittedName>
</protein>
<dbReference type="SUPFAM" id="SSF52540">
    <property type="entry name" value="P-loop containing nucleoside triphosphate hydrolases"/>
    <property type="match status" value="1"/>
</dbReference>
<dbReference type="AlphaFoldDB" id="A0A0D0CFU9"/>
<gene>
    <name evidence="1" type="ORF">GYMLUDRAFT_1024846</name>
</gene>
<sequence length="122" mass="13882">MADSTPTYHTRKIFLFGHPRTRTHLFVRLLQTHPQITSMKYPFVMALMRGPESQWPDNITEGLNKAAGKTKGEAAKEYENCTYQAGLDNMEKEFAQAKIEVSSQSNTPWVCLLVKKAEHTPI</sequence>
<dbReference type="EMBL" id="KN834823">
    <property type="protein sequence ID" value="KIK53833.1"/>
    <property type="molecule type" value="Genomic_DNA"/>
</dbReference>
<organism evidence="1 2">
    <name type="scientific">Collybiopsis luxurians FD-317 M1</name>
    <dbReference type="NCBI Taxonomy" id="944289"/>
    <lineage>
        <taxon>Eukaryota</taxon>
        <taxon>Fungi</taxon>
        <taxon>Dikarya</taxon>
        <taxon>Basidiomycota</taxon>
        <taxon>Agaricomycotina</taxon>
        <taxon>Agaricomycetes</taxon>
        <taxon>Agaricomycetidae</taxon>
        <taxon>Agaricales</taxon>
        <taxon>Marasmiineae</taxon>
        <taxon>Omphalotaceae</taxon>
        <taxon>Collybiopsis</taxon>
        <taxon>Collybiopsis luxurians</taxon>
    </lineage>
</organism>
<dbReference type="HOGENOM" id="CLU_2027005_0_0_1"/>
<reference evidence="1 2" key="1">
    <citation type="submission" date="2014-04" db="EMBL/GenBank/DDBJ databases">
        <title>Evolutionary Origins and Diversification of the Mycorrhizal Mutualists.</title>
        <authorList>
            <consortium name="DOE Joint Genome Institute"/>
            <consortium name="Mycorrhizal Genomics Consortium"/>
            <person name="Kohler A."/>
            <person name="Kuo A."/>
            <person name="Nagy L.G."/>
            <person name="Floudas D."/>
            <person name="Copeland A."/>
            <person name="Barry K.W."/>
            <person name="Cichocki N."/>
            <person name="Veneault-Fourrey C."/>
            <person name="LaButti K."/>
            <person name="Lindquist E.A."/>
            <person name="Lipzen A."/>
            <person name="Lundell T."/>
            <person name="Morin E."/>
            <person name="Murat C."/>
            <person name="Riley R."/>
            <person name="Ohm R."/>
            <person name="Sun H."/>
            <person name="Tunlid A."/>
            <person name="Henrissat B."/>
            <person name="Grigoriev I.V."/>
            <person name="Hibbett D.S."/>
            <person name="Martin F."/>
        </authorList>
    </citation>
    <scope>NUCLEOTIDE SEQUENCE [LARGE SCALE GENOMIC DNA]</scope>
    <source>
        <strain evidence="1 2">FD-317 M1</strain>
    </source>
</reference>
<accession>A0A0D0CFU9</accession>
<keyword evidence="2" id="KW-1185">Reference proteome</keyword>